<evidence type="ECO:0000256" key="5">
    <source>
        <dbReference type="ARBA" id="ARBA00023124"/>
    </source>
</evidence>
<evidence type="ECO:0000256" key="6">
    <source>
        <dbReference type="ARBA" id="ARBA00023125"/>
    </source>
</evidence>
<evidence type="ECO:0000256" key="4">
    <source>
        <dbReference type="ARBA" id="ARBA00022801"/>
    </source>
</evidence>
<keyword evidence="5" id="KW-0190">Covalent protein-DNA linkage</keyword>
<keyword evidence="7" id="KW-0456">Lyase</keyword>
<evidence type="ECO:0000313" key="10">
    <source>
        <dbReference type="EMBL" id="MEK0081945.1"/>
    </source>
</evidence>
<accession>A0ABU8XNC4</accession>
<dbReference type="Proteomes" id="UP001375743">
    <property type="component" value="Unassembled WGS sequence"/>
</dbReference>
<name>A0ABU8XNC4_9PROT</name>
<evidence type="ECO:0000256" key="1">
    <source>
        <dbReference type="ARBA" id="ARBA00008136"/>
    </source>
</evidence>
<sequence>MCGRFALSIVPAEFERVFGCAPPEGIVDRWNIAPDSAIVVVRAGEGGVPEAAFVRWGLLGPWAKEANDPGRQINARVETAASKPMLRDAFRRGRCLIPASGFYEWQKKGSGPAQPFFIGLESGEPFAFAGLWRANRLADGSVLETCTILTTAASLLLKPIHHRMPVILPTASHALWLDPTVKDTGLLEALLIPRPDSELAVRAVGRAVNNPRNEGPSLAEPLGQREERAPEPGPAQGSLW</sequence>
<dbReference type="InterPro" id="IPR036590">
    <property type="entry name" value="SRAP-like"/>
</dbReference>
<keyword evidence="3" id="KW-0227">DNA damage</keyword>
<dbReference type="Gene3D" id="3.90.1680.10">
    <property type="entry name" value="SOS response associated peptidase-like"/>
    <property type="match status" value="1"/>
</dbReference>
<feature type="region of interest" description="Disordered" evidence="9">
    <location>
        <begin position="206"/>
        <end position="240"/>
    </location>
</feature>
<dbReference type="RefSeq" id="WP_418157785.1">
    <property type="nucleotide sequence ID" value="NZ_JBBLZC010000001.1"/>
</dbReference>
<keyword evidence="6" id="KW-0238">DNA-binding</keyword>
<reference evidence="10 11" key="1">
    <citation type="submission" date="2024-01" db="EMBL/GenBank/DDBJ databases">
        <title>Multi-omics insights into the function and evolution of sodium benzoate biodegradation pathways in Benzoatithermus flavus gen. nov., sp. nov. from hot spring.</title>
        <authorList>
            <person name="Hu C.-J."/>
            <person name="Li W.-J."/>
        </authorList>
    </citation>
    <scope>NUCLEOTIDE SEQUENCE [LARGE SCALE GENOMIC DNA]</scope>
    <source>
        <strain evidence="10 11">SYSU G07066</strain>
    </source>
</reference>
<proteinExistence type="inferred from homology"/>
<dbReference type="Pfam" id="PF02586">
    <property type="entry name" value="SRAP"/>
    <property type="match status" value="1"/>
</dbReference>
<comment type="caution">
    <text evidence="10">The sequence shown here is derived from an EMBL/GenBank/DDBJ whole genome shotgun (WGS) entry which is preliminary data.</text>
</comment>
<keyword evidence="4 8" id="KW-0378">Hydrolase</keyword>
<comment type="similarity">
    <text evidence="1 8">Belongs to the SOS response-associated peptidase family.</text>
</comment>
<evidence type="ECO:0000256" key="7">
    <source>
        <dbReference type="ARBA" id="ARBA00023239"/>
    </source>
</evidence>
<gene>
    <name evidence="10" type="ORF">U1T56_02185</name>
</gene>
<dbReference type="EMBL" id="JBBLZC010000001">
    <property type="protein sequence ID" value="MEK0081945.1"/>
    <property type="molecule type" value="Genomic_DNA"/>
</dbReference>
<evidence type="ECO:0000256" key="8">
    <source>
        <dbReference type="RuleBase" id="RU364100"/>
    </source>
</evidence>
<dbReference type="PANTHER" id="PTHR13604:SF0">
    <property type="entry name" value="ABASIC SITE PROCESSING PROTEIN HMCES"/>
    <property type="match status" value="1"/>
</dbReference>
<evidence type="ECO:0000313" key="11">
    <source>
        <dbReference type="Proteomes" id="UP001375743"/>
    </source>
</evidence>
<dbReference type="EC" id="3.4.-.-" evidence="8"/>
<organism evidence="10 11">
    <name type="scientific">Benzoatithermus flavus</name>
    <dbReference type="NCBI Taxonomy" id="3108223"/>
    <lineage>
        <taxon>Bacteria</taxon>
        <taxon>Pseudomonadati</taxon>
        <taxon>Pseudomonadota</taxon>
        <taxon>Alphaproteobacteria</taxon>
        <taxon>Geminicoccales</taxon>
        <taxon>Geminicoccaceae</taxon>
        <taxon>Benzoatithermus</taxon>
    </lineage>
</organism>
<keyword evidence="2 8" id="KW-0645">Protease</keyword>
<protein>
    <recommendedName>
        <fullName evidence="8">Abasic site processing protein</fullName>
        <ecNumber evidence="8">3.4.-.-</ecNumber>
    </recommendedName>
</protein>
<dbReference type="SUPFAM" id="SSF143081">
    <property type="entry name" value="BB1717-like"/>
    <property type="match status" value="1"/>
</dbReference>
<dbReference type="PANTHER" id="PTHR13604">
    <property type="entry name" value="DC12-RELATED"/>
    <property type="match status" value="1"/>
</dbReference>
<evidence type="ECO:0000256" key="2">
    <source>
        <dbReference type="ARBA" id="ARBA00022670"/>
    </source>
</evidence>
<keyword evidence="11" id="KW-1185">Reference proteome</keyword>
<evidence type="ECO:0000256" key="3">
    <source>
        <dbReference type="ARBA" id="ARBA00022763"/>
    </source>
</evidence>
<evidence type="ECO:0000256" key="9">
    <source>
        <dbReference type="SAM" id="MobiDB-lite"/>
    </source>
</evidence>
<dbReference type="InterPro" id="IPR003738">
    <property type="entry name" value="SRAP"/>
</dbReference>